<feature type="transmembrane region" description="Helical" evidence="1">
    <location>
        <begin position="6"/>
        <end position="23"/>
    </location>
</feature>
<dbReference type="InterPro" id="IPR032834">
    <property type="entry name" value="NatK-like_C"/>
</dbReference>
<gene>
    <name evidence="4" type="ORF">KQI88_07495</name>
</gene>
<dbReference type="RefSeq" id="WP_216415844.1">
    <property type="nucleotide sequence ID" value="NZ_JAHLQK010000002.1"/>
</dbReference>
<dbReference type="InterPro" id="IPR039506">
    <property type="entry name" value="SPOB_a"/>
</dbReference>
<organism evidence="4 5">
    <name type="scientific">Alkaliphilus flagellatus</name>
    <dbReference type="NCBI Taxonomy" id="2841507"/>
    <lineage>
        <taxon>Bacteria</taxon>
        <taxon>Bacillati</taxon>
        <taxon>Bacillota</taxon>
        <taxon>Clostridia</taxon>
        <taxon>Peptostreptococcales</taxon>
        <taxon>Natronincolaceae</taxon>
        <taxon>Alkaliphilus</taxon>
    </lineage>
</organism>
<dbReference type="Pfam" id="PF14689">
    <property type="entry name" value="SPOB_a"/>
    <property type="match status" value="1"/>
</dbReference>
<evidence type="ECO:0000259" key="3">
    <source>
        <dbReference type="Pfam" id="PF14689"/>
    </source>
</evidence>
<feature type="transmembrane region" description="Helical" evidence="1">
    <location>
        <begin position="86"/>
        <end position="112"/>
    </location>
</feature>
<sequence>MTSLAIMNVFTNTLDIYALYYFLKKLLGKPEKNDLMITALLGIAVICNTLLNATLGLVNITGLIIMVFSSTIVFNFIFGKNNLLKIFILFIIGLTLMFIVELIVVNGISILFRISPKTLLHINYYKLIAVILTKATFVVAVNLGKNFFREMFNWVKQLSIYPILILIIVNLLAVFMAFIFYSYADTNNKGEIAYIIGMGIAAIVVSCIIIWIIKKMIEQQKREFLWQMREKEYENQHIYIEHIQDVIQTLRAQRHDFNNYVSTIYGLIHLGKLEEAKKYILNLSKDVVDLNEIVNVYHPVVGAVLNMKKEKAARSKIDFNVDVDIPTKLPFDFVDLSTILGNLLDNAIEACEKIPHLSPKVDIKIYMKDIHMIIKIENSKSDKVIYGNDKLRRFVTTKVDKENHGLGLMNVRKAVNKYNGVIKIQDKGTEFLVDIALPVKENAVF</sequence>
<dbReference type="Proteomes" id="UP000779508">
    <property type="component" value="Unassembled WGS sequence"/>
</dbReference>
<feature type="transmembrane region" description="Helical" evidence="1">
    <location>
        <begin position="35"/>
        <end position="51"/>
    </location>
</feature>
<accession>A0ABS6G3Q0</accession>
<dbReference type="CDD" id="cd16935">
    <property type="entry name" value="HATPase_AgrC-ComD-like"/>
    <property type="match status" value="1"/>
</dbReference>
<dbReference type="EMBL" id="JAHLQK010000002">
    <property type="protein sequence ID" value="MBU5676258.1"/>
    <property type="molecule type" value="Genomic_DNA"/>
</dbReference>
<reference evidence="4 5" key="1">
    <citation type="submission" date="2021-06" db="EMBL/GenBank/DDBJ databases">
        <authorList>
            <person name="Sun Q."/>
            <person name="Li D."/>
        </authorList>
    </citation>
    <scope>NUCLEOTIDE SEQUENCE [LARGE SCALE GENOMIC DNA]</scope>
    <source>
        <strain evidence="4 5">MSJ-5</strain>
    </source>
</reference>
<name>A0ABS6G3Q0_9FIRM</name>
<keyword evidence="5" id="KW-1185">Reference proteome</keyword>
<dbReference type="Pfam" id="PF14501">
    <property type="entry name" value="HATPase_c_5"/>
    <property type="match status" value="1"/>
</dbReference>
<feature type="domain" description="Sensor histidine kinase NatK-like C-terminal" evidence="2">
    <location>
        <begin position="333"/>
        <end position="438"/>
    </location>
</feature>
<comment type="caution">
    <text evidence="4">The sequence shown here is derived from an EMBL/GenBank/DDBJ whole genome shotgun (WGS) entry which is preliminary data.</text>
</comment>
<keyword evidence="1" id="KW-0472">Membrane</keyword>
<feature type="transmembrane region" description="Helical" evidence="1">
    <location>
        <begin position="124"/>
        <end position="148"/>
    </location>
</feature>
<evidence type="ECO:0000259" key="2">
    <source>
        <dbReference type="Pfam" id="PF14501"/>
    </source>
</evidence>
<evidence type="ECO:0000313" key="4">
    <source>
        <dbReference type="EMBL" id="MBU5676258.1"/>
    </source>
</evidence>
<feature type="transmembrane region" description="Helical" evidence="1">
    <location>
        <begin position="160"/>
        <end position="180"/>
    </location>
</feature>
<dbReference type="PANTHER" id="PTHR40448">
    <property type="entry name" value="TWO-COMPONENT SENSOR HISTIDINE KINASE"/>
    <property type="match status" value="1"/>
</dbReference>
<dbReference type="PANTHER" id="PTHR40448:SF1">
    <property type="entry name" value="TWO-COMPONENT SENSOR HISTIDINE KINASE"/>
    <property type="match status" value="1"/>
</dbReference>
<evidence type="ECO:0000313" key="5">
    <source>
        <dbReference type="Proteomes" id="UP000779508"/>
    </source>
</evidence>
<protein>
    <submittedName>
        <fullName evidence="4">GHKL domain-containing protein</fullName>
    </submittedName>
</protein>
<feature type="transmembrane region" description="Helical" evidence="1">
    <location>
        <begin position="57"/>
        <end position="79"/>
    </location>
</feature>
<feature type="domain" description="SpoOB alpha-helical" evidence="3">
    <location>
        <begin position="238"/>
        <end position="295"/>
    </location>
</feature>
<keyword evidence="1" id="KW-0812">Transmembrane</keyword>
<feature type="transmembrane region" description="Helical" evidence="1">
    <location>
        <begin position="192"/>
        <end position="213"/>
    </location>
</feature>
<evidence type="ECO:0000256" key="1">
    <source>
        <dbReference type="SAM" id="Phobius"/>
    </source>
</evidence>
<keyword evidence="1" id="KW-1133">Transmembrane helix</keyword>
<proteinExistence type="predicted"/>